<organism evidence="2 4">
    <name type="scientific">Durusdinium trenchii</name>
    <dbReference type="NCBI Taxonomy" id="1381693"/>
    <lineage>
        <taxon>Eukaryota</taxon>
        <taxon>Sar</taxon>
        <taxon>Alveolata</taxon>
        <taxon>Dinophyceae</taxon>
        <taxon>Suessiales</taxon>
        <taxon>Symbiodiniaceae</taxon>
        <taxon>Durusdinium</taxon>
    </lineage>
</organism>
<feature type="compositionally biased region" description="Basic and acidic residues" evidence="1">
    <location>
        <begin position="150"/>
        <end position="176"/>
    </location>
</feature>
<evidence type="ECO:0000313" key="4">
    <source>
        <dbReference type="Proteomes" id="UP001642484"/>
    </source>
</evidence>
<feature type="compositionally biased region" description="Basic and acidic residues" evidence="1">
    <location>
        <begin position="327"/>
        <end position="346"/>
    </location>
</feature>
<name>A0ABP0SGL5_9DINO</name>
<gene>
    <name evidence="2" type="ORF">CCMP2556_LOCUS51748</name>
    <name evidence="3" type="ORF">CCMP2556_LOCUS51830</name>
</gene>
<keyword evidence="4" id="KW-1185">Reference proteome</keyword>
<proteinExistence type="predicted"/>
<sequence>MFKEEALAYLFTLETQKRYLGGPRLAQGLTGVARTVIRKKLAVDPPWLAHPRGAYDLIEHLEQSLGQPTLIQAAQHIQKFFYQLKRKRNETMTQWTSRHSEALWDASRALQRVNSEHGSGTTAGGSSKHTGKTYSDASWGRRSHGSSTAARRDDDSRTGDRDGGPFDENGRMRDDGEASEVPPDPDYEPEAYAAFMDEQTVIDSALEAIKEKKRTLQEARWRQQQVRSGRKFYAPPANKGGGKGHFRHGDRDQGPQKCLKCGGPHQTANCQVQRKPQANVTEEAEVAFQAQHDSLSCEQAQVSAEDLADLRREMMEPHSDSSFVKVKPSDSEQELERVKAELEQLKSENAQLTRQAERSKSRKEM</sequence>
<dbReference type="Proteomes" id="UP001642484">
    <property type="component" value="Unassembled WGS sequence"/>
</dbReference>
<feature type="region of interest" description="Disordered" evidence="1">
    <location>
        <begin position="225"/>
        <end position="256"/>
    </location>
</feature>
<evidence type="ECO:0000313" key="3">
    <source>
        <dbReference type="EMBL" id="CAK9111694.1"/>
    </source>
</evidence>
<feature type="region of interest" description="Disordered" evidence="1">
    <location>
        <begin position="113"/>
        <end position="189"/>
    </location>
</feature>
<feature type="region of interest" description="Disordered" evidence="1">
    <location>
        <begin position="316"/>
        <end position="365"/>
    </location>
</feature>
<comment type="caution">
    <text evidence="2">The sequence shown here is derived from an EMBL/GenBank/DDBJ whole genome shotgun (WGS) entry which is preliminary data.</text>
</comment>
<evidence type="ECO:0000313" key="2">
    <source>
        <dbReference type="EMBL" id="CAK9111517.1"/>
    </source>
</evidence>
<dbReference type="EMBL" id="CAXAMN010027572">
    <property type="protein sequence ID" value="CAK9111517.1"/>
    <property type="molecule type" value="Genomic_DNA"/>
</dbReference>
<reference evidence="2 4" key="1">
    <citation type="submission" date="2024-02" db="EMBL/GenBank/DDBJ databases">
        <authorList>
            <person name="Chen Y."/>
            <person name="Shah S."/>
            <person name="Dougan E. K."/>
            <person name="Thang M."/>
            <person name="Chan C."/>
        </authorList>
    </citation>
    <scope>NUCLEOTIDE SEQUENCE [LARGE SCALE GENOMIC DNA]</scope>
</reference>
<evidence type="ECO:0000256" key="1">
    <source>
        <dbReference type="SAM" id="MobiDB-lite"/>
    </source>
</evidence>
<accession>A0ABP0SGL5</accession>
<feature type="compositionally biased region" description="Polar residues" evidence="1">
    <location>
        <begin position="113"/>
        <end position="136"/>
    </location>
</feature>
<protein>
    <submittedName>
        <fullName evidence="2">Uncharacterized protein</fullName>
    </submittedName>
</protein>
<dbReference type="EMBL" id="CAXAMN010027584">
    <property type="protein sequence ID" value="CAK9111694.1"/>
    <property type="molecule type" value="Genomic_DNA"/>
</dbReference>
<feature type="compositionally biased region" description="Basic and acidic residues" evidence="1">
    <location>
        <begin position="355"/>
        <end position="365"/>
    </location>
</feature>